<dbReference type="Proteomes" id="UP001060919">
    <property type="component" value="Chromosome"/>
</dbReference>
<dbReference type="KEGG" id="aup:AsAng_0030040"/>
<evidence type="ECO:0000256" key="5">
    <source>
        <dbReference type="SAM" id="SignalP"/>
    </source>
</evidence>
<dbReference type="InterPro" id="IPR013740">
    <property type="entry name" value="Redoxin"/>
</dbReference>
<name>A0A915YFX0_9BACT</name>
<dbReference type="InterPro" id="IPR013766">
    <property type="entry name" value="Thioredoxin_domain"/>
</dbReference>
<dbReference type="EMBL" id="AP026867">
    <property type="protein sequence ID" value="BDS12285.1"/>
    <property type="molecule type" value="Genomic_DNA"/>
</dbReference>
<dbReference type="RefSeq" id="WP_264793381.1">
    <property type="nucleotide sequence ID" value="NZ_AP026867.1"/>
</dbReference>
<dbReference type="InterPro" id="IPR033395">
    <property type="entry name" value="DUF5106"/>
</dbReference>
<reference evidence="7" key="1">
    <citation type="submission" date="2022-09" db="EMBL/GenBank/DDBJ databases">
        <title>Aureispira anguillicida sp. nov., isolated from Leptocephalus of Japanese eel Anguilla japonica.</title>
        <authorList>
            <person name="Yuasa K."/>
            <person name="Mekata T."/>
            <person name="Ikunari K."/>
        </authorList>
    </citation>
    <scope>NUCLEOTIDE SEQUENCE</scope>
    <source>
        <strain evidence="7">EL160426</strain>
    </source>
</reference>
<dbReference type="GO" id="GO:0030313">
    <property type="term" value="C:cell envelope"/>
    <property type="evidence" value="ECO:0007669"/>
    <property type="project" value="UniProtKB-SubCell"/>
</dbReference>
<keyword evidence="8" id="KW-1185">Reference proteome</keyword>
<dbReference type="PROSITE" id="PS51352">
    <property type="entry name" value="THIOREDOXIN_2"/>
    <property type="match status" value="1"/>
</dbReference>
<dbReference type="SUPFAM" id="SSF52833">
    <property type="entry name" value="Thioredoxin-like"/>
    <property type="match status" value="1"/>
</dbReference>
<protein>
    <submittedName>
        <fullName evidence="7">DUF5106 domain-containing protein</fullName>
    </submittedName>
</protein>
<evidence type="ECO:0000256" key="4">
    <source>
        <dbReference type="ARBA" id="ARBA00023284"/>
    </source>
</evidence>
<keyword evidence="2" id="KW-0201">Cytochrome c-type biogenesis</keyword>
<dbReference type="InterPro" id="IPR036249">
    <property type="entry name" value="Thioredoxin-like_sf"/>
</dbReference>
<keyword evidence="5" id="KW-0732">Signal</keyword>
<feature type="domain" description="Thioredoxin" evidence="6">
    <location>
        <begin position="331"/>
        <end position="475"/>
    </location>
</feature>
<dbReference type="GO" id="GO:0016491">
    <property type="term" value="F:oxidoreductase activity"/>
    <property type="evidence" value="ECO:0007669"/>
    <property type="project" value="InterPro"/>
</dbReference>
<dbReference type="InterPro" id="IPR050553">
    <property type="entry name" value="Thioredoxin_ResA/DsbE_sf"/>
</dbReference>
<dbReference type="AlphaFoldDB" id="A0A915YFX0"/>
<accession>A0A915YFX0</accession>
<keyword evidence="3" id="KW-1015">Disulfide bond</keyword>
<proteinExistence type="predicted"/>
<dbReference type="CDD" id="cd02966">
    <property type="entry name" value="TlpA_like_family"/>
    <property type="match status" value="1"/>
</dbReference>
<dbReference type="PANTHER" id="PTHR42852:SF6">
    <property type="entry name" value="THIOL:DISULFIDE INTERCHANGE PROTEIN DSBE"/>
    <property type="match status" value="1"/>
</dbReference>
<evidence type="ECO:0000259" key="6">
    <source>
        <dbReference type="PROSITE" id="PS51352"/>
    </source>
</evidence>
<feature type="chain" id="PRO_5037413838" evidence="5">
    <location>
        <begin position="23"/>
        <end position="502"/>
    </location>
</feature>
<feature type="signal peptide" evidence="5">
    <location>
        <begin position="1"/>
        <end position="22"/>
    </location>
</feature>
<evidence type="ECO:0000256" key="1">
    <source>
        <dbReference type="ARBA" id="ARBA00004196"/>
    </source>
</evidence>
<dbReference type="Pfam" id="PF08534">
    <property type="entry name" value="Redoxin"/>
    <property type="match status" value="1"/>
</dbReference>
<dbReference type="PANTHER" id="PTHR42852">
    <property type="entry name" value="THIOL:DISULFIDE INTERCHANGE PROTEIN DSBE"/>
    <property type="match status" value="1"/>
</dbReference>
<dbReference type="GO" id="GO:0017004">
    <property type="term" value="P:cytochrome complex assembly"/>
    <property type="evidence" value="ECO:0007669"/>
    <property type="project" value="UniProtKB-KW"/>
</dbReference>
<evidence type="ECO:0000313" key="8">
    <source>
        <dbReference type="Proteomes" id="UP001060919"/>
    </source>
</evidence>
<organism evidence="7 8">
    <name type="scientific">Aureispira anguillae</name>
    <dbReference type="NCBI Taxonomy" id="2864201"/>
    <lineage>
        <taxon>Bacteria</taxon>
        <taxon>Pseudomonadati</taxon>
        <taxon>Bacteroidota</taxon>
        <taxon>Saprospiria</taxon>
        <taxon>Saprospirales</taxon>
        <taxon>Saprospiraceae</taxon>
        <taxon>Aureispira</taxon>
    </lineage>
</organism>
<dbReference type="Pfam" id="PF17127">
    <property type="entry name" value="DUF5106"/>
    <property type="match status" value="1"/>
</dbReference>
<evidence type="ECO:0000256" key="3">
    <source>
        <dbReference type="ARBA" id="ARBA00023157"/>
    </source>
</evidence>
<gene>
    <name evidence="7" type="ORF">AsAng_0030040</name>
</gene>
<sequence length="502" mass="58005">MNQLLRRSILFVLIAWASFATAQDGYNIRVKIDGYKNDTCILGYRLGKKTYVKDTLTSRNNKGEWLFKGDESLKGGIYLILTKPENLYFEFLVSNKEDQKKMFLSTKLDGNRDLSKHLKIEGSADNKVFLDYLKFLADTRAKDGKVAKEIEAEKNPEKKKKLQEERVKIGASVKTYQLALIEKNPDYLSAKLIAASMQPEVPKTYTKAEGFYYFRAHYWDNFDWTDARLIRTPIFKDKIEFWTEKLAVKTPDSVITAVDFILQKLLEGGNKEMFQYAAAELLNKYAQTKVICMDAVYVFLGEKYYCAGHADWVDSAQLEKICENVRTLKPLQCGLYAPNIRLKKMDGTPVNLHEVQAKFVALYFWDPDCGNCSKTTDKLVPVYNKYKDMGFEIFGVCSKNWKEIDKCKAKIKDKGMDFINTSDEAYPLAVAKKIYDIKVNPYLVLLDEDKKIMFKRLDPKQLEDILKRGFETKEDPNVDKAVEEEFKKKEKANEAKLKVNEK</sequence>
<evidence type="ECO:0000256" key="2">
    <source>
        <dbReference type="ARBA" id="ARBA00022748"/>
    </source>
</evidence>
<evidence type="ECO:0000313" key="7">
    <source>
        <dbReference type="EMBL" id="BDS12285.1"/>
    </source>
</evidence>
<keyword evidence="4" id="KW-0676">Redox-active center</keyword>
<dbReference type="Gene3D" id="3.40.30.10">
    <property type="entry name" value="Glutaredoxin"/>
    <property type="match status" value="1"/>
</dbReference>
<comment type="subcellular location">
    <subcellularLocation>
        <location evidence="1">Cell envelope</location>
    </subcellularLocation>
</comment>